<gene>
    <name evidence="4" type="ORF">PSQ39_18140</name>
</gene>
<dbReference type="InterPro" id="IPR006135">
    <property type="entry name" value="T3SS_substrate_exporter"/>
</dbReference>
<comment type="similarity">
    <text evidence="1">Belongs to the type III secretion exporter family.</text>
</comment>
<sequence>MMSDQDRPLPASARKLAKARGDGQASRSKDMSHLVVLGAGASALWVLTPSIVQHLKLVLVQQLSFNASRLANPVDMLTQLQHMSGVALTISVLFAGIVSAASIGGQLASGGWVFSLTPMMPDLSRLDPISGLGNLVSKQQVVNVLKLLLLSSIMGWTGWVYLSNSFQEIAGLMMQPSAAAVAYLTQWLVTGLSLLLLIVFAAAVIDVPLQKYFFMDKLKMSHDEVKRENKDAEGNPHVKSKLRAKQREMAQRRSISNVPKADFVVMNPTHFAVALKYDEATMSAPQVIAKGADLLAFKIREVANAHSVPVLQSPMLARALYAHAELDQTIPSALYSAVAQVLAYVYRLKAAMRGQGPLPQQPDPFVPPELDPLNKPLAAGADA</sequence>
<dbReference type="Gene3D" id="6.10.250.2080">
    <property type="match status" value="1"/>
</dbReference>
<evidence type="ECO:0000313" key="4">
    <source>
        <dbReference type="EMBL" id="MDD0816565.1"/>
    </source>
</evidence>
<dbReference type="Proteomes" id="UP001528672">
    <property type="component" value="Unassembled WGS sequence"/>
</dbReference>
<organism evidence="4 5">
    <name type="scientific">Curvibacter microcysteis</name>
    <dbReference type="NCBI Taxonomy" id="3026419"/>
    <lineage>
        <taxon>Bacteria</taxon>
        <taxon>Pseudomonadati</taxon>
        <taxon>Pseudomonadota</taxon>
        <taxon>Betaproteobacteria</taxon>
        <taxon>Burkholderiales</taxon>
        <taxon>Comamonadaceae</taxon>
        <taxon>Curvibacter</taxon>
    </lineage>
</organism>
<evidence type="ECO:0000256" key="3">
    <source>
        <dbReference type="SAM" id="Phobius"/>
    </source>
</evidence>
<keyword evidence="3" id="KW-1133">Transmembrane helix</keyword>
<comment type="caution">
    <text evidence="4">The sequence shown here is derived from an EMBL/GenBank/DDBJ whole genome shotgun (WGS) entry which is preliminary data.</text>
</comment>
<accession>A0ABT5MJL5</accession>
<dbReference type="PANTHER" id="PTHR30531:SF12">
    <property type="entry name" value="FLAGELLAR BIOSYNTHETIC PROTEIN FLHB"/>
    <property type="match status" value="1"/>
</dbReference>
<feature type="transmembrane region" description="Helical" evidence="3">
    <location>
        <begin position="86"/>
        <end position="114"/>
    </location>
</feature>
<feature type="transmembrane region" description="Helical" evidence="3">
    <location>
        <begin position="182"/>
        <end position="209"/>
    </location>
</feature>
<proteinExistence type="inferred from homology"/>
<dbReference type="Pfam" id="PF01312">
    <property type="entry name" value="Bac_export_2"/>
    <property type="match status" value="1"/>
</dbReference>
<feature type="transmembrane region" description="Helical" evidence="3">
    <location>
        <begin position="144"/>
        <end position="162"/>
    </location>
</feature>
<keyword evidence="3" id="KW-0812">Transmembrane</keyword>
<reference evidence="4 5" key="1">
    <citation type="submission" date="2023-02" db="EMBL/GenBank/DDBJ databases">
        <title>Bacterial whole genome sequence for Curvibacter sp. HBC28.</title>
        <authorList>
            <person name="Le V."/>
            <person name="Ko S.-R."/>
            <person name="Ahn C.-Y."/>
            <person name="Oh H.-M."/>
        </authorList>
    </citation>
    <scope>NUCLEOTIDE SEQUENCE [LARGE SCALE GENOMIC DNA]</scope>
    <source>
        <strain evidence="4 5">HBC28</strain>
    </source>
</reference>
<dbReference type="EMBL" id="JAQSIO010000008">
    <property type="protein sequence ID" value="MDD0816565.1"/>
    <property type="molecule type" value="Genomic_DNA"/>
</dbReference>
<dbReference type="Gene3D" id="3.40.1690.10">
    <property type="entry name" value="secretion proteins EscU"/>
    <property type="match status" value="1"/>
</dbReference>
<dbReference type="SUPFAM" id="SSF160544">
    <property type="entry name" value="EscU C-terminal domain-like"/>
    <property type="match status" value="1"/>
</dbReference>
<dbReference type="PANTHER" id="PTHR30531">
    <property type="entry name" value="FLAGELLAR BIOSYNTHETIC PROTEIN FLHB"/>
    <property type="match status" value="1"/>
</dbReference>
<dbReference type="InterPro" id="IPR029025">
    <property type="entry name" value="T3SS_substrate_exporter_C"/>
</dbReference>
<keyword evidence="4" id="KW-0966">Cell projection</keyword>
<feature type="region of interest" description="Disordered" evidence="2">
    <location>
        <begin position="1"/>
        <end position="25"/>
    </location>
</feature>
<evidence type="ECO:0000313" key="5">
    <source>
        <dbReference type="Proteomes" id="UP001528672"/>
    </source>
</evidence>
<evidence type="ECO:0000256" key="2">
    <source>
        <dbReference type="SAM" id="MobiDB-lite"/>
    </source>
</evidence>
<keyword evidence="3" id="KW-0472">Membrane</keyword>
<dbReference type="PRINTS" id="PR00950">
    <property type="entry name" value="TYPE3IMSPROT"/>
</dbReference>
<keyword evidence="5" id="KW-1185">Reference proteome</keyword>
<feature type="region of interest" description="Disordered" evidence="2">
    <location>
        <begin position="357"/>
        <end position="383"/>
    </location>
</feature>
<dbReference type="RefSeq" id="WP_273928534.1">
    <property type="nucleotide sequence ID" value="NZ_JAQSIO010000008.1"/>
</dbReference>
<evidence type="ECO:0000256" key="1">
    <source>
        <dbReference type="ARBA" id="ARBA00010690"/>
    </source>
</evidence>
<keyword evidence="4" id="KW-0282">Flagellum</keyword>
<protein>
    <submittedName>
        <fullName evidence="4">Flagellar type III secretion system protein FlhB</fullName>
    </submittedName>
</protein>
<feature type="compositionally biased region" description="Pro residues" evidence="2">
    <location>
        <begin position="359"/>
        <end position="370"/>
    </location>
</feature>
<name>A0ABT5MJL5_9BURK</name>
<keyword evidence="4" id="KW-0969">Cilium</keyword>